<keyword evidence="2 7" id="KW-0812">Transmembrane</keyword>
<evidence type="ECO:0000256" key="1">
    <source>
        <dbReference type="ARBA" id="ARBA00022475"/>
    </source>
</evidence>
<accession>A0A1C6K0Q0</accession>
<proteinExistence type="inferred from homology"/>
<evidence type="ECO:0000256" key="5">
    <source>
        <dbReference type="ARBA" id="ARBA00023239"/>
    </source>
</evidence>
<sequence length="360" mass="39565">MTSNLKTTSKGPKSRKKLLLIIAAVAAVLVLLAGGVGLWAAGEIGGWGGAGKQVTVTVAEGSSTGQIAQALKEKGVISSPTVFKIYSRLQGHDGSYQFGDHQVKKNAPYADIVKVLQQTTQDADTVSVTIPEGYNLAQIARRLQKAGICDENAFIEAINTADFGLKFQQHVADDPLKILKMEGYAFPDTYQFKKDADPTEVARVFLTHFDSQITDEMYARMDELGMSLDETIALASMIQSESFSNDDMLMVSSVFHNRLNNPDILSQLQSDVTILFLQFYDDFGITYSEQQSEAYNTYSAVGIPVGAICNPGQAAIHAALYPAESEYFYFVTDGNNNYYYAKTYEEHEKNVAEASKTWKK</sequence>
<reference evidence="8" key="1">
    <citation type="submission" date="2015-09" db="EMBL/GenBank/DDBJ databases">
        <authorList>
            <consortium name="Pathogen Informatics"/>
        </authorList>
    </citation>
    <scope>NUCLEOTIDE SEQUENCE</scope>
    <source>
        <strain evidence="8">2789STDY5834896</strain>
    </source>
</reference>
<dbReference type="GO" id="GO:0009252">
    <property type="term" value="P:peptidoglycan biosynthetic process"/>
    <property type="evidence" value="ECO:0007669"/>
    <property type="project" value="UniProtKB-UniRule"/>
</dbReference>
<keyword evidence="6 7" id="KW-0961">Cell wall biogenesis/degradation</keyword>
<evidence type="ECO:0000256" key="4">
    <source>
        <dbReference type="ARBA" id="ARBA00023136"/>
    </source>
</evidence>
<organism evidence="8">
    <name type="scientific">uncultured Anaerotruncus sp</name>
    <dbReference type="NCBI Taxonomy" id="905011"/>
    <lineage>
        <taxon>Bacteria</taxon>
        <taxon>Bacillati</taxon>
        <taxon>Bacillota</taxon>
        <taxon>Clostridia</taxon>
        <taxon>Eubacteriales</taxon>
        <taxon>Oscillospiraceae</taxon>
        <taxon>Anaerotruncus</taxon>
        <taxon>environmental samples</taxon>
    </lineage>
</organism>
<feature type="site" description="Important for catalytic activity" evidence="7">
    <location>
        <position position="241"/>
    </location>
</feature>
<dbReference type="NCBIfam" id="TIGR00247">
    <property type="entry name" value="endolytic transglycosylase MltG"/>
    <property type="match status" value="1"/>
</dbReference>
<dbReference type="GO" id="GO:0071555">
    <property type="term" value="P:cell wall organization"/>
    <property type="evidence" value="ECO:0007669"/>
    <property type="project" value="UniProtKB-KW"/>
</dbReference>
<dbReference type="HAMAP" id="MF_02065">
    <property type="entry name" value="MltG"/>
    <property type="match status" value="1"/>
</dbReference>
<evidence type="ECO:0000256" key="6">
    <source>
        <dbReference type="ARBA" id="ARBA00023316"/>
    </source>
</evidence>
<keyword evidence="1 7" id="KW-1003">Cell membrane</keyword>
<dbReference type="Gene3D" id="3.30.1490.480">
    <property type="entry name" value="Endolytic murein transglycosylase"/>
    <property type="match status" value="2"/>
</dbReference>
<dbReference type="PANTHER" id="PTHR30518">
    <property type="entry name" value="ENDOLYTIC MUREIN TRANSGLYCOSYLASE"/>
    <property type="match status" value="1"/>
</dbReference>
<comment type="similarity">
    <text evidence="7">Belongs to the transglycosylase MltG family.</text>
</comment>
<dbReference type="EMBL" id="FMHG01000002">
    <property type="protein sequence ID" value="SCJ87889.1"/>
    <property type="molecule type" value="Genomic_DNA"/>
</dbReference>
<keyword evidence="3 7" id="KW-1133">Transmembrane helix</keyword>
<comment type="function">
    <text evidence="7">Functions as a peptidoglycan terminase that cleaves nascent peptidoglycan strands endolytically to terminate their elongation.</text>
</comment>
<evidence type="ECO:0000256" key="2">
    <source>
        <dbReference type="ARBA" id="ARBA00022692"/>
    </source>
</evidence>
<gene>
    <name evidence="8" type="primary">yceG</name>
    <name evidence="7" type="synonym">mltG</name>
    <name evidence="8" type="ORF">SAMEA3545359_02510</name>
</gene>
<name>A0A1C6K0Q0_9FIRM</name>
<protein>
    <recommendedName>
        <fullName evidence="7">Endolytic murein transglycosylase</fullName>
        <ecNumber evidence="7">4.2.2.29</ecNumber>
    </recommendedName>
    <alternativeName>
        <fullName evidence="7">Peptidoglycan lytic transglycosylase</fullName>
    </alternativeName>
    <alternativeName>
        <fullName evidence="7">Peptidoglycan polymerization terminase</fullName>
    </alternativeName>
</protein>
<dbReference type="InterPro" id="IPR003770">
    <property type="entry name" value="MLTG-like"/>
</dbReference>
<dbReference type="GO" id="GO:0005886">
    <property type="term" value="C:plasma membrane"/>
    <property type="evidence" value="ECO:0007669"/>
    <property type="project" value="UniProtKB-UniRule"/>
</dbReference>
<evidence type="ECO:0000256" key="7">
    <source>
        <dbReference type="HAMAP-Rule" id="MF_02065"/>
    </source>
</evidence>
<dbReference type="Gene3D" id="3.30.160.60">
    <property type="entry name" value="Classic Zinc Finger"/>
    <property type="match status" value="1"/>
</dbReference>
<keyword evidence="4 7" id="KW-0472">Membrane</keyword>
<comment type="catalytic activity">
    <reaction evidence="7">
        <text>a peptidoglycan chain = a peptidoglycan chain with N-acetyl-1,6-anhydromuramyl-[peptide] at the reducing end + a peptidoglycan chain with N-acetylglucosamine at the non-reducing end.</text>
        <dbReference type="EC" id="4.2.2.29"/>
    </reaction>
</comment>
<keyword evidence="5 7" id="KW-0456">Lyase</keyword>
<dbReference type="AlphaFoldDB" id="A0A1C6K0Q0"/>
<evidence type="ECO:0000256" key="3">
    <source>
        <dbReference type="ARBA" id="ARBA00022989"/>
    </source>
</evidence>
<dbReference type="GO" id="GO:0008932">
    <property type="term" value="F:lytic endotransglycosylase activity"/>
    <property type="evidence" value="ECO:0007669"/>
    <property type="project" value="UniProtKB-UniRule"/>
</dbReference>
<dbReference type="PANTHER" id="PTHR30518:SF2">
    <property type="entry name" value="ENDOLYTIC MUREIN TRANSGLYCOSYLASE"/>
    <property type="match status" value="1"/>
</dbReference>
<evidence type="ECO:0000313" key="8">
    <source>
        <dbReference type="EMBL" id="SCJ87889.1"/>
    </source>
</evidence>
<dbReference type="Pfam" id="PF02618">
    <property type="entry name" value="YceG"/>
    <property type="match status" value="1"/>
</dbReference>
<dbReference type="EC" id="4.2.2.29" evidence="7"/>